<feature type="transmembrane region" description="Helical" evidence="6">
    <location>
        <begin position="264"/>
        <end position="286"/>
    </location>
</feature>
<feature type="transmembrane region" description="Helical" evidence="6">
    <location>
        <begin position="213"/>
        <end position="231"/>
    </location>
</feature>
<comment type="subcellular location">
    <subcellularLocation>
        <location evidence="6">Cell membrane</location>
        <topology evidence="6">Multi-pass membrane protein</topology>
    </subcellularLocation>
    <subcellularLocation>
        <location evidence="1">Membrane</location>
        <topology evidence="1">Multi-pass membrane protein</topology>
    </subcellularLocation>
</comment>
<dbReference type="Proteomes" id="UP000535543">
    <property type="component" value="Unassembled WGS sequence"/>
</dbReference>
<keyword evidence="6" id="KW-0813">Transport</keyword>
<dbReference type="InterPro" id="IPR000412">
    <property type="entry name" value="ABC_2_transport"/>
</dbReference>
<dbReference type="InterPro" id="IPR013525">
    <property type="entry name" value="ABC2_TM"/>
</dbReference>
<evidence type="ECO:0000313" key="9">
    <source>
        <dbReference type="Proteomes" id="UP000535543"/>
    </source>
</evidence>
<dbReference type="EMBL" id="VCQU01000001">
    <property type="protein sequence ID" value="NMN94229.1"/>
    <property type="molecule type" value="Genomic_DNA"/>
</dbReference>
<feature type="domain" description="ABC transmembrane type-2" evidence="7">
    <location>
        <begin position="52"/>
        <end position="289"/>
    </location>
</feature>
<dbReference type="GO" id="GO:0140359">
    <property type="term" value="F:ABC-type transporter activity"/>
    <property type="evidence" value="ECO:0007669"/>
    <property type="project" value="InterPro"/>
</dbReference>
<reference evidence="8 9" key="1">
    <citation type="submission" date="2019-05" db="EMBL/GenBank/DDBJ databases">
        <authorList>
            <person name="Lee S.D."/>
        </authorList>
    </citation>
    <scope>NUCLEOTIDE SEQUENCE [LARGE SCALE GENOMIC DNA]</scope>
    <source>
        <strain evidence="8 9">YC2-7</strain>
    </source>
</reference>
<keyword evidence="9" id="KW-1185">Reference proteome</keyword>
<comment type="caution">
    <text evidence="8">The sequence shown here is derived from an EMBL/GenBank/DDBJ whole genome shotgun (WGS) entry which is preliminary data.</text>
</comment>
<keyword evidence="6" id="KW-1003">Cell membrane</keyword>
<dbReference type="Pfam" id="PF01061">
    <property type="entry name" value="ABC2_membrane"/>
    <property type="match status" value="1"/>
</dbReference>
<dbReference type="GO" id="GO:0046677">
    <property type="term" value="P:response to antibiotic"/>
    <property type="evidence" value="ECO:0007669"/>
    <property type="project" value="UniProtKB-KW"/>
</dbReference>
<sequence>MTSATKNGATAVERAPGKRIDRTKKENSLLQFFPQTLIQVQRLLLRWLRDPLTVIQSLVFPALLLIILNMVLGNQIQTFANLFKLCEGKTEHCALYGTVPMTALAGIMAGSTAGAITLGREGAAGLLARFWVLPVHRASGLVSRILAELVRITIGTIVIVIVGYVLGFRFEQGLPAALLFIGVTLIFGLGFATLVTSIAVFSAKATLVEGVSLLSSLLMFFSTGFVLLPAFPEWIKPLVQHQPLTCAIDTMRALSLGGPLQGPLIGTLLWSLGAVVVFGIPAVIGFSRASRR</sequence>
<dbReference type="PROSITE" id="PS51012">
    <property type="entry name" value="ABC_TM2"/>
    <property type="match status" value="1"/>
</dbReference>
<keyword evidence="5" id="KW-0046">Antibiotic resistance</keyword>
<dbReference type="RefSeq" id="WP_169584904.1">
    <property type="nucleotide sequence ID" value="NZ_VCQU01000001.1"/>
</dbReference>
<organism evidence="8 9">
    <name type="scientific">Antrihabitans stalactiti</name>
    <dbReference type="NCBI Taxonomy" id="2584121"/>
    <lineage>
        <taxon>Bacteria</taxon>
        <taxon>Bacillati</taxon>
        <taxon>Actinomycetota</taxon>
        <taxon>Actinomycetes</taxon>
        <taxon>Mycobacteriales</taxon>
        <taxon>Nocardiaceae</taxon>
        <taxon>Antrihabitans</taxon>
    </lineage>
</organism>
<evidence type="ECO:0000256" key="5">
    <source>
        <dbReference type="ARBA" id="ARBA00023251"/>
    </source>
</evidence>
<dbReference type="PANTHER" id="PTHR43027">
    <property type="entry name" value="DOXORUBICIN RESISTANCE ABC TRANSPORTER PERMEASE PROTEIN DRRC-RELATED"/>
    <property type="match status" value="1"/>
</dbReference>
<evidence type="ECO:0000256" key="3">
    <source>
        <dbReference type="ARBA" id="ARBA00022989"/>
    </source>
</evidence>
<gene>
    <name evidence="8" type="ORF">FGL95_04150</name>
</gene>
<dbReference type="InterPro" id="IPR047817">
    <property type="entry name" value="ABC2_TM_bact-type"/>
</dbReference>
<name>A0A848K776_9NOCA</name>
<keyword evidence="4 6" id="KW-0472">Membrane</keyword>
<keyword evidence="2 6" id="KW-0812">Transmembrane</keyword>
<feature type="transmembrane region" description="Helical" evidence="6">
    <location>
        <begin position="52"/>
        <end position="72"/>
    </location>
</feature>
<evidence type="ECO:0000256" key="6">
    <source>
        <dbReference type="RuleBase" id="RU361157"/>
    </source>
</evidence>
<dbReference type="PIRSF" id="PIRSF006648">
    <property type="entry name" value="DrrB"/>
    <property type="match status" value="1"/>
</dbReference>
<reference evidence="8 9" key="2">
    <citation type="submission" date="2020-06" db="EMBL/GenBank/DDBJ databases">
        <title>Antribacter stalactiti gen. nov., sp. nov., a new member of the family Nacardiaceae isolated from a cave.</title>
        <authorList>
            <person name="Kim I.S."/>
        </authorList>
    </citation>
    <scope>NUCLEOTIDE SEQUENCE [LARGE SCALE GENOMIC DNA]</scope>
    <source>
        <strain evidence="8 9">YC2-7</strain>
    </source>
</reference>
<feature type="transmembrane region" description="Helical" evidence="6">
    <location>
        <begin position="176"/>
        <end position="201"/>
    </location>
</feature>
<feature type="transmembrane region" description="Helical" evidence="6">
    <location>
        <begin position="149"/>
        <end position="170"/>
    </location>
</feature>
<keyword evidence="3 6" id="KW-1133">Transmembrane helix</keyword>
<dbReference type="PANTHER" id="PTHR43027:SF1">
    <property type="entry name" value="DOXORUBICIN RESISTANCE ABC TRANSPORTER PERMEASE PROTEIN DRRC-RELATED"/>
    <property type="match status" value="1"/>
</dbReference>
<evidence type="ECO:0000259" key="7">
    <source>
        <dbReference type="PROSITE" id="PS51012"/>
    </source>
</evidence>
<comment type="similarity">
    <text evidence="6">Belongs to the ABC-2 integral membrane protein family.</text>
</comment>
<evidence type="ECO:0000256" key="1">
    <source>
        <dbReference type="ARBA" id="ARBA00004141"/>
    </source>
</evidence>
<protein>
    <recommendedName>
        <fullName evidence="6">Transport permease protein</fullName>
    </recommendedName>
</protein>
<dbReference type="InterPro" id="IPR052902">
    <property type="entry name" value="ABC-2_transporter"/>
</dbReference>
<comment type="caution">
    <text evidence="6">Lacks conserved residue(s) required for the propagation of feature annotation.</text>
</comment>
<dbReference type="AlphaFoldDB" id="A0A848K776"/>
<evidence type="ECO:0000313" key="8">
    <source>
        <dbReference type="EMBL" id="NMN94229.1"/>
    </source>
</evidence>
<dbReference type="GO" id="GO:0043190">
    <property type="term" value="C:ATP-binding cassette (ABC) transporter complex"/>
    <property type="evidence" value="ECO:0007669"/>
    <property type="project" value="InterPro"/>
</dbReference>
<evidence type="ECO:0000256" key="4">
    <source>
        <dbReference type="ARBA" id="ARBA00023136"/>
    </source>
</evidence>
<accession>A0A848K776</accession>
<evidence type="ECO:0000256" key="2">
    <source>
        <dbReference type="ARBA" id="ARBA00022692"/>
    </source>
</evidence>
<proteinExistence type="inferred from homology"/>